<accession>A0A1I3VXJ2</accession>
<dbReference type="PANTHER" id="PTHR33594:SF1">
    <property type="entry name" value="HD_PDEASE DOMAIN-CONTAINING PROTEIN"/>
    <property type="match status" value="1"/>
</dbReference>
<sequence length="201" mass="22739">MEQRQVLEKVEQFVKKYFNQDSSGHDVEHMKRVAVWARNLAIEEGEDPFLCEVAGWLHDIGDRKLFKKPEEAIIVRDDFLRTVGFSEEDVETICNAIGTVSFSKGQNPRSLIGAIVQDADRLDAIGAIGIARAFAYGGSQNQPIYSSGGQSSIGHFHEKLLHLSTLINTESGKKEAEYRHHFMVRFLEEFDREQQLGKEGE</sequence>
<dbReference type="Gene3D" id="1.10.3210.50">
    <property type="match status" value="1"/>
</dbReference>
<dbReference type="PANTHER" id="PTHR33594">
    <property type="entry name" value="SUPERFAMILY HYDROLASE, PUTATIVE (AFU_ORTHOLOGUE AFUA_1G03035)-RELATED"/>
    <property type="match status" value="1"/>
</dbReference>
<dbReference type="PROSITE" id="PS51831">
    <property type="entry name" value="HD"/>
    <property type="match status" value="1"/>
</dbReference>
<dbReference type="Pfam" id="PF01966">
    <property type="entry name" value="HD"/>
    <property type="match status" value="1"/>
</dbReference>
<name>A0A1I3VXJ2_HALDA</name>
<dbReference type="CDD" id="cd00077">
    <property type="entry name" value="HDc"/>
    <property type="match status" value="1"/>
</dbReference>
<proteinExistence type="predicted"/>
<dbReference type="InterPro" id="IPR006674">
    <property type="entry name" value="HD_domain"/>
</dbReference>
<protein>
    <recommendedName>
        <fullName evidence="1">HD domain-containing protein</fullName>
    </recommendedName>
</protein>
<feature type="domain" description="HD" evidence="1">
    <location>
        <begin position="26"/>
        <end position="125"/>
    </location>
</feature>
<dbReference type="OrthoDB" id="9797344at2"/>
<evidence type="ECO:0000259" key="1">
    <source>
        <dbReference type="PROSITE" id="PS51831"/>
    </source>
</evidence>
<dbReference type="AlphaFoldDB" id="A0A1I3VXJ2"/>
<dbReference type="Proteomes" id="UP000183557">
    <property type="component" value="Unassembled WGS sequence"/>
</dbReference>
<evidence type="ECO:0000313" key="2">
    <source>
        <dbReference type="EMBL" id="SFJ99057.1"/>
    </source>
</evidence>
<evidence type="ECO:0000313" key="3">
    <source>
        <dbReference type="Proteomes" id="UP000183557"/>
    </source>
</evidence>
<dbReference type="InterPro" id="IPR003607">
    <property type="entry name" value="HD/PDEase_dom"/>
</dbReference>
<dbReference type="SMART" id="SM00471">
    <property type="entry name" value="HDc"/>
    <property type="match status" value="1"/>
</dbReference>
<dbReference type="RefSeq" id="WP_075036670.1">
    <property type="nucleotide sequence ID" value="NZ_FOSB01000006.1"/>
</dbReference>
<organism evidence="2 3">
    <name type="scientific">Halobacillus dabanensis</name>
    <dbReference type="NCBI Taxonomy" id="240302"/>
    <lineage>
        <taxon>Bacteria</taxon>
        <taxon>Bacillati</taxon>
        <taxon>Bacillota</taxon>
        <taxon>Bacilli</taxon>
        <taxon>Bacillales</taxon>
        <taxon>Bacillaceae</taxon>
        <taxon>Halobacillus</taxon>
    </lineage>
</organism>
<reference evidence="3" key="1">
    <citation type="submission" date="2016-10" db="EMBL/GenBank/DDBJ databases">
        <authorList>
            <person name="Varghese N."/>
            <person name="Submissions S."/>
        </authorList>
    </citation>
    <scope>NUCLEOTIDE SEQUENCE [LARGE SCALE GENOMIC DNA]</scope>
    <source>
        <strain evidence="3">CGMCC 1.3704</strain>
    </source>
</reference>
<keyword evidence="3" id="KW-1185">Reference proteome</keyword>
<dbReference type="EMBL" id="FOSB01000006">
    <property type="protein sequence ID" value="SFJ99057.1"/>
    <property type="molecule type" value="Genomic_DNA"/>
</dbReference>
<dbReference type="SUPFAM" id="SSF109604">
    <property type="entry name" value="HD-domain/PDEase-like"/>
    <property type="match status" value="1"/>
</dbReference>
<gene>
    <name evidence="2" type="ORF">SAMN04487936_10650</name>
</gene>